<feature type="domain" description="NADH:flavin oxidoreductase/NADH oxidase N-terminal" evidence="1">
    <location>
        <begin position="16"/>
        <end position="73"/>
    </location>
</feature>
<comment type="caution">
    <text evidence="2">The sequence shown here is derived from an EMBL/GenBank/DDBJ whole genome shotgun (WGS) entry which is preliminary data.</text>
</comment>
<dbReference type="PANTHER" id="PTHR22893">
    <property type="entry name" value="NADH OXIDOREDUCTASE-RELATED"/>
    <property type="match status" value="1"/>
</dbReference>
<dbReference type="InterPro" id="IPR045247">
    <property type="entry name" value="Oye-like"/>
</dbReference>
<protein>
    <recommendedName>
        <fullName evidence="1">NADH:flavin oxidoreductase/NADH oxidase N-terminal domain-containing protein</fullName>
    </recommendedName>
</protein>
<dbReference type="PANTHER" id="PTHR22893:SF91">
    <property type="entry name" value="NADPH DEHYDROGENASE 2-RELATED"/>
    <property type="match status" value="1"/>
</dbReference>
<reference evidence="2" key="1">
    <citation type="submission" date="2018-04" db="EMBL/GenBank/DDBJ databases">
        <title>Whole genome sequencing of Hypsizygus marmoreus.</title>
        <authorList>
            <person name="Choi I.-G."/>
            <person name="Min B."/>
            <person name="Kim J.-G."/>
            <person name="Kim S."/>
            <person name="Oh Y.-L."/>
            <person name="Kong W.-S."/>
            <person name="Park H."/>
            <person name="Jeong J."/>
            <person name="Song E.-S."/>
        </authorList>
    </citation>
    <scope>NUCLEOTIDE SEQUENCE [LARGE SCALE GENOMIC DNA]</scope>
    <source>
        <strain evidence="2">51987-8</strain>
    </source>
</reference>
<dbReference type="InterPro" id="IPR013785">
    <property type="entry name" value="Aldolase_TIM"/>
</dbReference>
<name>A0A369JEK1_HYPMA</name>
<dbReference type="GO" id="GO:0010181">
    <property type="term" value="F:FMN binding"/>
    <property type="evidence" value="ECO:0007669"/>
    <property type="project" value="InterPro"/>
</dbReference>
<dbReference type="Pfam" id="PF00724">
    <property type="entry name" value="Oxidored_FMN"/>
    <property type="match status" value="1"/>
</dbReference>
<evidence type="ECO:0000313" key="2">
    <source>
        <dbReference type="EMBL" id="RDB18133.1"/>
    </source>
</evidence>
<dbReference type="STRING" id="39966.A0A369JEK1"/>
<dbReference type="InterPro" id="IPR001155">
    <property type="entry name" value="OxRdtase_FMN_N"/>
</dbReference>
<dbReference type="Gene3D" id="3.20.20.70">
    <property type="entry name" value="Aldolase class I"/>
    <property type="match status" value="1"/>
</dbReference>
<dbReference type="GO" id="GO:0003959">
    <property type="term" value="F:NADPH dehydrogenase activity"/>
    <property type="evidence" value="ECO:0007669"/>
    <property type="project" value="TreeGrafter"/>
</dbReference>
<evidence type="ECO:0000259" key="1">
    <source>
        <dbReference type="Pfam" id="PF00724"/>
    </source>
</evidence>
<keyword evidence="3" id="KW-1185">Reference proteome</keyword>
<dbReference type="OrthoDB" id="276546at2759"/>
<dbReference type="SUPFAM" id="SSF51395">
    <property type="entry name" value="FMN-linked oxidoreductases"/>
    <property type="match status" value="1"/>
</dbReference>
<evidence type="ECO:0000313" key="3">
    <source>
        <dbReference type="Proteomes" id="UP000076154"/>
    </source>
</evidence>
<organism evidence="2 3">
    <name type="scientific">Hypsizygus marmoreus</name>
    <name type="common">White beech mushroom</name>
    <name type="synonym">Agaricus marmoreus</name>
    <dbReference type="NCBI Taxonomy" id="39966"/>
    <lineage>
        <taxon>Eukaryota</taxon>
        <taxon>Fungi</taxon>
        <taxon>Dikarya</taxon>
        <taxon>Basidiomycota</taxon>
        <taxon>Agaricomycotina</taxon>
        <taxon>Agaricomycetes</taxon>
        <taxon>Agaricomycetidae</taxon>
        <taxon>Agaricales</taxon>
        <taxon>Tricholomatineae</taxon>
        <taxon>Lyophyllaceae</taxon>
        <taxon>Hypsizygus</taxon>
    </lineage>
</organism>
<dbReference type="InParanoid" id="A0A369JEK1"/>
<sequence>MNGIFDRAESDVAVYESNDFIREIWQPLPLVSAASYTRETAIEAVEKHGGLVAFGRMYISNPDLPLRLKKDIPLMPYDRSTFYVPADQPNPEVGYVDYPFAAGA</sequence>
<dbReference type="Proteomes" id="UP000076154">
    <property type="component" value="Unassembled WGS sequence"/>
</dbReference>
<proteinExistence type="predicted"/>
<gene>
    <name evidence="2" type="ORF">Hypma_000460</name>
</gene>
<dbReference type="AlphaFoldDB" id="A0A369JEK1"/>
<accession>A0A369JEK1</accession>
<dbReference type="EMBL" id="LUEZ02000106">
    <property type="protein sequence ID" value="RDB18133.1"/>
    <property type="molecule type" value="Genomic_DNA"/>
</dbReference>